<feature type="transmembrane region" description="Helical" evidence="1">
    <location>
        <begin position="43"/>
        <end position="63"/>
    </location>
</feature>
<keyword evidence="1" id="KW-1133">Transmembrane helix</keyword>
<feature type="transmembrane region" description="Helical" evidence="1">
    <location>
        <begin position="75"/>
        <end position="101"/>
    </location>
</feature>
<feature type="transmembrane region" description="Helical" evidence="1">
    <location>
        <begin position="113"/>
        <end position="133"/>
    </location>
</feature>
<evidence type="ECO:0000313" key="3">
    <source>
        <dbReference type="Proteomes" id="UP000605970"/>
    </source>
</evidence>
<dbReference type="AlphaFoldDB" id="A0A8S9ZXB3"/>
<comment type="caution">
    <text evidence="2">The sequence shown here is derived from an EMBL/GenBank/DDBJ whole genome shotgun (WGS) entry which is preliminary data.</text>
</comment>
<organism evidence="2 3">
    <name type="scientific">Meloidogyne graminicola</name>
    <dbReference type="NCBI Taxonomy" id="189291"/>
    <lineage>
        <taxon>Eukaryota</taxon>
        <taxon>Metazoa</taxon>
        <taxon>Ecdysozoa</taxon>
        <taxon>Nematoda</taxon>
        <taxon>Chromadorea</taxon>
        <taxon>Rhabditida</taxon>
        <taxon>Tylenchina</taxon>
        <taxon>Tylenchomorpha</taxon>
        <taxon>Tylenchoidea</taxon>
        <taxon>Meloidogynidae</taxon>
        <taxon>Meloidogyninae</taxon>
        <taxon>Meloidogyne</taxon>
    </lineage>
</organism>
<dbReference type="Proteomes" id="UP000605970">
    <property type="component" value="Unassembled WGS sequence"/>
</dbReference>
<evidence type="ECO:0000313" key="2">
    <source>
        <dbReference type="EMBL" id="KAF7637947.1"/>
    </source>
</evidence>
<keyword evidence="1" id="KW-0472">Membrane</keyword>
<feature type="transmembrane region" description="Helical" evidence="1">
    <location>
        <begin position="14"/>
        <end position="31"/>
    </location>
</feature>
<keyword evidence="3" id="KW-1185">Reference proteome</keyword>
<dbReference type="OrthoDB" id="5850452at2759"/>
<name>A0A8S9ZXB3_9BILA</name>
<reference evidence="2" key="1">
    <citation type="journal article" date="2020" name="Ecol. Evol.">
        <title>Genome structure and content of the rice root-knot nematode (Meloidogyne graminicola).</title>
        <authorList>
            <person name="Phan N.T."/>
            <person name="Danchin E.G.J."/>
            <person name="Klopp C."/>
            <person name="Perfus-Barbeoch L."/>
            <person name="Kozlowski D.K."/>
            <person name="Koutsovoulos G.D."/>
            <person name="Lopez-Roques C."/>
            <person name="Bouchez O."/>
            <person name="Zahm M."/>
            <person name="Besnard G."/>
            <person name="Bellafiore S."/>
        </authorList>
    </citation>
    <scope>NUCLEOTIDE SEQUENCE</scope>
    <source>
        <strain evidence="2">VN-18</strain>
    </source>
</reference>
<evidence type="ECO:0000256" key="1">
    <source>
        <dbReference type="SAM" id="Phobius"/>
    </source>
</evidence>
<gene>
    <name evidence="2" type="ORF">Mgra_00002650</name>
</gene>
<keyword evidence="1" id="KW-0812">Transmembrane</keyword>
<dbReference type="EMBL" id="JABEBT010000016">
    <property type="protein sequence ID" value="KAF7637947.1"/>
    <property type="molecule type" value="Genomic_DNA"/>
</dbReference>
<protein>
    <submittedName>
        <fullName evidence="2">MARVEL domain-containing protein</fullName>
    </submittedName>
</protein>
<sequence length="162" mass="18730">MQFNFDRFRVFPELLKLSTIVTTIFIILFLSVVKEQPPGTSFIWINCILAIIIDCLFIMTIGLELENSLFPINSLLNWPLLECIFSSLFSINFFISIWLSFNSKFFSDESTAYSLSATFCLANFIQYTLNIIYHIRNWINEQRKAMQVIDPRGIGINSYGGP</sequence>
<proteinExistence type="predicted"/>
<accession>A0A8S9ZXB3</accession>